<keyword evidence="11" id="KW-1185">Reference proteome</keyword>
<evidence type="ECO:0000313" key="10">
    <source>
        <dbReference type="EMBL" id="MCI4683947.1"/>
    </source>
</evidence>
<gene>
    <name evidence="10" type="ORF">K2U94_14470</name>
</gene>
<comment type="similarity">
    <text evidence="3">Belongs to the UbiH/COQ6 family.</text>
</comment>
<proteinExistence type="inferred from homology"/>
<evidence type="ECO:0000256" key="4">
    <source>
        <dbReference type="ARBA" id="ARBA00022630"/>
    </source>
</evidence>
<dbReference type="EMBL" id="JAIVFP010000001">
    <property type="protein sequence ID" value="MCI4683947.1"/>
    <property type="molecule type" value="Genomic_DNA"/>
</dbReference>
<evidence type="ECO:0000256" key="3">
    <source>
        <dbReference type="ARBA" id="ARBA00005349"/>
    </source>
</evidence>
<dbReference type="SUPFAM" id="SSF51905">
    <property type="entry name" value="FAD/NAD(P)-binding domain"/>
    <property type="match status" value="1"/>
</dbReference>
<dbReference type="Pfam" id="PF01494">
    <property type="entry name" value="FAD_binding_3"/>
    <property type="match status" value="1"/>
</dbReference>
<sequence>MSPANRATSRPAKARQEQKEPTGSRSGAGQPLEQWECDVLVAGAGSAGLSAAHAFAAQGRKVVVVGKVETNLAGRTVALFEGSLRFYRALGLWPRLAGHAAPMEGIRMIDDTGSIFPTGPKEFRSREIDLDAFGENIENNALVAELAQAAREDPSITLIEDLIDEFELNLSGARARLASGGRIETKFIVAGEGRNSQARQIAGITVTTWSYPQIALTALLAHDKPHHQISTEWHKRSGPFTFVPLRGREGEPCRSSLVWLVSPRDARRLQALPPEELAAEIEDESHGLLGAIRLDGPLGAFPMGAMKTSRVTGMRMALIGESAHLFPPIGAQGLNLTLRDIANLVDCLDGVDLDEPEEISRALERYERQRARDIGLRVRGIDILNRSLLIHALPVDFARAFALNFFSAIGPLRRALMREGVTPHGPTPKLMRARPPARRPSATRS</sequence>
<accession>A0ABS9ZBD6</accession>
<dbReference type="PANTHER" id="PTHR43876">
    <property type="entry name" value="UBIQUINONE BIOSYNTHESIS MONOOXYGENASE COQ6, MITOCHONDRIAL"/>
    <property type="match status" value="1"/>
</dbReference>
<feature type="region of interest" description="Disordered" evidence="8">
    <location>
        <begin position="1"/>
        <end position="30"/>
    </location>
</feature>
<dbReference type="PANTHER" id="PTHR43876:SF7">
    <property type="entry name" value="UBIQUINONE BIOSYNTHESIS MONOOXYGENASE COQ6, MITOCHONDRIAL"/>
    <property type="match status" value="1"/>
</dbReference>
<dbReference type="Proteomes" id="UP001139104">
    <property type="component" value="Unassembled WGS sequence"/>
</dbReference>
<comment type="caution">
    <text evidence="10">The sequence shown here is derived from an EMBL/GenBank/DDBJ whole genome shotgun (WGS) entry which is preliminary data.</text>
</comment>
<evidence type="ECO:0000259" key="9">
    <source>
        <dbReference type="Pfam" id="PF01494"/>
    </source>
</evidence>
<name>A0ABS9ZBD6_9HYPH</name>
<evidence type="ECO:0000256" key="6">
    <source>
        <dbReference type="ARBA" id="ARBA00023002"/>
    </source>
</evidence>
<evidence type="ECO:0000256" key="5">
    <source>
        <dbReference type="ARBA" id="ARBA00022827"/>
    </source>
</evidence>
<dbReference type="PRINTS" id="PR00420">
    <property type="entry name" value="RNGMNOXGNASE"/>
</dbReference>
<dbReference type="InterPro" id="IPR036188">
    <property type="entry name" value="FAD/NAD-bd_sf"/>
</dbReference>
<protein>
    <submittedName>
        <fullName evidence="10">FAD-dependent monooxygenase</fullName>
    </submittedName>
</protein>
<feature type="domain" description="FAD-binding" evidence="9">
    <location>
        <begin position="36"/>
        <end position="370"/>
    </location>
</feature>
<keyword evidence="5" id="KW-0274">FAD</keyword>
<comment type="pathway">
    <text evidence="2">Cofactor biosynthesis; ubiquinone biosynthesis.</text>
</comment>
<evidence type="ECO:0000256" key="8">
    <source>
        <dbReference type="SAM" id="MobiDB-lite"/>
    </source>
</evidence>
<dbReference type="InterPro" id="IPR051205">
    <property type="entry name" value="UbiH/COQ6_monooxygenase"/>
</dbReference>
<evidence type="ECO:0000313" key="11">
    <source>
        <dbReference type="Proteomes" id="UP001139104"/>
    </source>
</evidence>
<dbReference type="RefSeq" id="WP_243067864.1">
    <property type="nucleotide sequence ID" value="NZ_JAIVFK010000024.1"/>
</dbReference>
<dbReference type="InterPro" id="IPR010971">
    <property type="entry name" value="UbiH/COQ6"/>
</dbReference>
<feature type="region of interest" description="Disordered" evidence="8">
    <location>
        <begin position="420"/>
        <end position="445"/>
    </location>
</feature>
<dbReference type="Gene3D" id="3.50.50.60">
    <property type="entry name" value="FAD/NAD(P)-binding domain"/>
    <property type="match status" value="2"/>
</dbReference>
<evidence type="ECO:0000256" key="1">
    <source>
        <dbReference type="ARBA" id="ARBA00001974"/>
    </source>
</evidence>
<dbReference type="NCBIfam" id="TIGR01988">
    <property type="entry name" value="Ubi-OHases"/>
    <property type="match status" value="1"/>
</dbReference>
<evidence type="ECO:0000256" key="7">
    <source>
        <dbReference type="ARBA" id="ARBA00023033"/>
    </source>
</evidence>
<keyword evidence="6" id="KW-0560">Oxidoreductase</keyword>
<evidence type="ECO:0000256" key="2">
    <source>
        <dbReference type="ARBA" id="ARBA00004749"/>
    </source>
</evidence>
<dbReference type="GO" id="GO:0004497">
    <property type="term" value="F:monooxygenase activity"/>
    <property type="evidence" value="ECO:0007669"/>
    <property type="project" value="UniProtKB-KW"/>
</dbReference>
<dbReference type="InterPro" id="IPR002938">
    <property type="entry name" value="FAD-bd"/>
</dbReference>
<reference evidence="10" key="1">
    <citation type="journal article" date="2022" name="ISME J.">
        <title>Identification of active gaseous-alkane degraders at natural gas seeps.</title>
        <authorList>
            <person name="Farhan Ul Haque M."/>
            <person name="Hernandez M."/>
            <person name="Crombie A.T."/>
            <person name="Murrell J.C."/>
        </authorList>
    </citation>
    <scope>NUCLEOTIDE SEQUENCE</scope>
    <source>
        <strain evidence="10">PC2</strain>
    </source>
</reference>
<keyword evidence="7 10" id="KW-0503">Monooxygenase</keyword>
<keyword evidence="4" id="KW-0285">Flavoprotein</keyword>
<comment type="cofactor">
    <cofactor evidence="1">
        <name>FAD</name>
        <dbReference type="ChEBI" id="CHEBI:57692"/>
    </cofactor>
</comment>
<organism evidence="10 11">
    <name type="scientific">Candidatus Rhodoblastus alkanivorans</name>
    <dbReference type="NCBI Taxonomy" id="2954117"/>
    <lineage>
        <taxon>Bacteria</taxon>
        <taxon>Pseudomonadati</taxon>
        <taxon>Pseudomonadota</taxon>
        <taxon>Alphaproteobacteria</taxon>
        <taxon>Hyphomicrobiales</taxon>
        <taxon>Rhodoblastaceae</taxon>
        <taxon>Rhodoblastus</taxon>
    </lineage>
</organism>